<dbReference type="InterPro" id="IPR023400">
    <property type="entry name" value="RecA_C_sf"/>
</dbReference>
<keyword evidence="2" id="KW-1185">Reference proteome</keyword>
<dbReference type="Proteomes" id="UP000371977">
    <property type="component" value="Unassembled WGS sequence"/>
</dbReference>
<dbReference type="EMBL" id="SDGZ01000013">
    <property type="protein sequence ID" value="TYC49922.1"/>
    <property type="molecule type" value="Genomic_DNA"/>
</dbReference>
<proteinExistence type="predicted"/>
<comment type="caution">
    <text evidence="1">The sequence shown here is derived from an EMBL/GenBank/DDBJ whole genome shotgun (WGS) entry which is preliminary data.</text>
</comment>
<evidence type="ECO:0000313" key="2">
    <source>
        <dbReference type="Proteomes" id="UP000371977"/>
    </source>
</evidence>
<accession>A0A6C2C8G8</accession>
<sequence length="86" mass="10176">MSEVVEAWSFLREVEKTEKEERSVANIDWLKANKINFEFGSNWQVIIEIGTHKFDFWTTTGSWFDRKNSKHGRGRESLLRALKEAE</sequence>
<dbReference type="SUPFAM" id="SSF54752">
    <property type="entry name" value="RecA protein, C-terminal domain"/>
    <property type="match status" value="1"/>
</dbReference>
<evidence type="ECO:0000313" key="1">
    <source>
        <dbReference type="EMBL" id="TYC49922.1"/>
    </source>
</evidence>
<protein>
    <submittedName>
        <fullName evidence="1">Uncharacterized protein</fullName>
    </submittedName>
</protein>
<organism evidence="1 2">
    <name type="scientific">Weissella muntiaci</name>
    <dbReference type="NCBI Taxonomy" id="2508881"/>
    <lineage>
        <taxon>Bacteria</taxon>
        <taxon>Bacillati</taxon>
        <taxon>Bacillota</taxon>
        <taxon>Bacilli</taxon>
        <taxon>Lactobacillales</taxon>
        <taxon>Lactobacillaceae</taxon>
        <taxon>Weissella</taxon>
    </lineage>
</organism>
<gene>
    <name evidence="1" type="ORF">ESZ50_04855</name>
</gene>
<dbReference type="RefSeq" id="WP_148622481.1">
    <property type="nucleotide sequence ID" value="NZ_SDGZ01000013.1"/>
</dbReference>
<name>A0A6C2C8G8_9LACO</name>
<dbReference type="AlphaFoldDB" id="A0A6C2C8G8"/>
<reference evidence="1 2" key="1">
    <citation type="submission" date="2019-01" db="EMBL/GenBank/DDBJ databases">
        <title>Weissella sp. nov., a novel lactic acid bacterium isolated from animal feces.</title>
        <authorList>
            <person name="Wang L.-T."/>
        </authorList>
    </citation>
    <scope>NUCLEOTIDE SEQUENCE [LARGE SCALE GENOMIC DNA]</scope>
    <source>
        <strain evidence="1 2">8H-2</strain>
    </source>
</reference>